<dbReference type="PROSITE" id="PS50111">
    <property type="entry name" value="CHEMOTAXIS_TRANSDUC_2"/>
    <property type="match status" value="1"/>
</dbReference>
<dbReference type="InterPro" id="IPR004089">
    <property type="entry name" value="MCPsignal_dom"/>
</dbReference>
<proteinExistence type="inferred from homology"/>
<evidence type="ECO:0000256" key="3">
    <source>
        <dbReference type="PROSITE-ProRule" id="PRU00284"/>
    </source>
</evidence>
<gene>
    <name evidence="5" type="ORF">SAMN05444401_3101</name>
</gene>
<dbReference type="PANTHER" id="PTHR32089:SF112">
    <property type="entry name" value="LYSOZYME-LIKE PROTEIN-RELATED"/>
    <property type="match status" value="1"/>
</dbReference>
<feature type="domain" description="Methyl-accepting transducer" evidence="4">
    <location>
        <begin position="48"/>
        <end position="305"/>
    </location>
</feature>
<organism evidence="5 6">
    <name type="scientific">Clostridium amylolyticum</name>
    <dbReference type="NCBI Taxonomy" id="1121298"/>
    <lineage>
        <taxon>Bacteria</taxon>
        <taxon>Bacillati</taxon>
        <taxon>Bacillota</taxon>
        <taxon>Clostridia</taxon>
        <taxon>Eubacteriales</taxon>
        <taxon>Clostridiaceae</taxon>
        <taxon>Clostridium</taxon>
    </lineage>
</organism>
<accession>A0A1M6JHH0</accession>
<dbReference type="Pfam" id="PF00015">
    <property type="entry name" value="MCPsignal"/>
    <property type="match status" value="1"/>
</dbReference>
<dbReference type="EMBL" id="FQZO01000005">
    <property type="protein sequence ID" value="SHJ46082.1"/>
    <property type="molecule type" value="Genomic_DNA"/>
</dbReference>
<evidence type="ECO:0000259" key="4">
    <source>
        <dbReference type="PROSITE" id="PS50111"/>
    </source>
</evidence>
<dbReference type="Gene3D" id="1.10.287.950">
    <property type="entry name" value="Methyl-accepting chemotaxis protein"/>
    <property type="match status" value="1"/>
</dbReference>
<dbReference type="SUPFAM" id="SSF58104">
    <property type="entry name" value="Methyl-accepting chemotaxis protein (MCP) signaling domain"/>
    <property type="match status" value="1"/>
</dbReference>
<dbReference type="GO" id="GO:0004888">
    <property type="term" value="F:transmembrane signaling receptor activity"/>
    <property type="evidence" value="ECO:0007669"/>
    <property type="project" value="InterPro"/>
</dbReference>
<dbReference type="GO" id="GO:0016020">
    <property type="term" value="C:membrane"/>
    <property type="evidence" value="ECO:0007669"/>
    <property type="project" value="InterPro"/>
</dbReference>
<reference evidence="5 6" key="1">
    <citation type="submission" date="2016-11" db="EMBL/GenBank/DDBJ databases">
        <authorList>
            <person name="Jaros S."/>
            <person name="Januszkiewicz K."/>
            <person name="Wedrychowicz H."/>
        </authorList>
    </citation>
    <scope>NUCLEOTIDE SEQUENCE [LARGE SCALE GENOMIC DNA]</scope>
    <source>
        <strain evidence="5 6">DSM 21864</strain>
    </source>
</reference>
<protein>
    <submittedName>
        <fullName evidence="5">Methyl-accepting chemotaxis protein</fullName>
    </submittedName>
</protein>
<evidence type="ECO:0000313" key="5">
    <source>
        <dbReference type="EMBL" id="SHJ46082.1"/>
    </source>
</evidence>
<evidence type="ECO:0000256" key="2">
    <source>
        <dbReference type="ARBA" id="ARBA00029447"/>
    </source>
</evidence>
<evidence type="ECO:0000256" key="1">
    <source>
        <dbReference type="ARBA" id="ARBA00023224"/>
    </source>
</evidence>
<dbReference type="PANTHER" id="PTHR32089">
    <property type="entry name" value="METHYL-ACCEPTING CHEMOTAXIS PROTEIN MCPB"/>
    <property type="match status" value="1"/>
</dbReference>
<dbReference type="SMART" id="SM00283">
    <property type="entry name" value="MA"/>
    <property type="match status" value="1"/>
</dbReference>
<dbReference type="GO" id="GO:0006935">
    <property type="term" value="P:chemotaxis"/>
    <property type="evidence" value="ECO:0007669"/>
    <property type="project" value="InterPro"/>
</dbReference>
<dbReference type="Proteomes" id="UP000184080">
    <property type="component" value="Unassembled WGS sequence"/>
</dbReference>
<name>A0A1M6JHH0_9CLOT</name>
<evidence type="ECO:0000313" key="6">
    <source>
        <dbReference type="Proteomes" id="UP000184080"/>
    </source>
</evidence>
<sequence>MRMGLFKKNKTVQNNIKEVINDTLEVREPIEDTYNSDYKNKLQNILEQASDLKNCNEDIKSSCSKITDYDISYSRELSNTGNLLNDFNSTMEDLAFNITNVHAAILDTDKTAGAGIKTMESLDISLQDLKQAIQISSTTVNALVGKLESVNLITDSISQIASQTNLLALNAAIEAARAGEAGKGFSVVAGEVRKLAENSKQAVQSITNILEEIKRDILSASSAVAQGTVALGSQQKSIGDSKEAFNEIKNSISDASTEIESCIMNLTTASEKKTNVISCIEELAVASEQNSVLSQETTEKISVQADNVSDLIDKITELNNI</sequence>
<dbReference type="InterPro" id="IPR004090">
    <property type="entry name" value="Chemotax_Me-accpt_rcpt"/>
</dbReference>
<comment type="similarity">
    <text evidence="2">Belongs to the methyl-accepting chemotaxis (MCP) protein family.</text>
</comment>
<keyword evidence="6" id="KW-1185">Reference proteome</keyword>
<keyword evidence="1 3" id="KW-0807">Transducer</keyword>
<dbReference type="STRING" id="1121298.SAMN05444401_3101"/>
<dbReference type="GO" id="GO:0007165">
    <property type="term" value="P:signal transduction"/>
    <property type="evidence" value="ECO:0007669"/>
    <property type="project" value="UniProtKB-KW"/>
</dbReference>
<dbReference type="PRINTS" id="PR00260">
    <property type="entry name" value="CHEMTRNSDUCR"/>
</dbReference>
<dbReference type="AlphaFoldDB" id="A0A1M6JHH0"/>